<sequence>MRVTVETSKGRGQVVGFAVAVATDNYESHIVLIAIEQQSLQVFKPKDCKVLSVESECAE</sequence>
<name>A0A0F9ILW6_9ZZZZ</name>
<evidence type="ECO:0000313" key="1">
    <source>
        <dbReference type="EMBL" id="KKM42274.1"/>
    </source>
</evidence>
<comment type="caution">
    <text evidence="1">The sequence shown here is derived from an EMBL/GenBank/DDBJ whole genome shotgun (WGS) entry which is preliminary data.</text>
</comment>
<protein>
    <submittedName>
        <fullName evidence="1">Uncharacterized protein</fullName>
    </submittedName>
</protein>
<dbReference type="EMBL" id="LAZR01012097">
    <property type="protein sequence ID" value="KKM42274.1"/>
    <property type="molecule type" value="Genomic_DNA"/>
</dbReference>
<gene>
    <name evidence="1" type="ORF">LCGC14_1563160</name>
</gene>
<dbReference type="AlphaFoldDB" id="A0A0F9ILW6"/>
<reference evidence="1" key="1">
    <citation type="journal article" date="2015" name="Nature">
        <title>Complex archaea that bridge the gap between prokaryotes and eukaryotes.</title>
        <authorList>
            <person name="Spang A."/>
            <person name="Saw J.H."/>
            <person name="Jorgensen S.L."/>
            <person name="Zaremba-Niedzwiedzka K."/>
            <person name="Martijn J."/>
            <person name="Lind A.E."/>
            <person name="van Eijk R."/>
            <person name="Schleper C."/>
            <person name="Guy L."/>
            <person name="Ettema T.J."/>
        </authorList>
    </citation>
    <scope>NUCLEOTIDE SEQUENCE</scope>
</reference>
<accession>A0A0F9ILW6</accession>
<organism evidence="1">
    <name type="scientific">marine sediment metagenome</name>
    <dbReference type="NCBI Taxonomy" id="412755"/>
    <lineage>
        <taxon>unclassified sequences</taxon>
        <taxon>metagenomes</taxon>
        <taxon>ecological metagenomes</taxon>
    </lineage>
</organism>
<proteinExistence type="predicted"/>